<proteinExistence type="inferred from homology"/>
<evidence type="ECO:0000256" key="2">
    <source>
        <dbReference type="ARBA" id="ARBA00022723"/>
    </source>
</evidence>
<dbReference type="KEGG" id="cthd:CDO33_04360"/>
<dbReference type="GO" id="GO:0030246">
    <property type="term" value="F:carbohydrate binding"/>
    <property type="evidence" value="ECO:0007669"/>
    <property type="project" value="InterPro"/>
</dbReference>
<dbReference type="PANTHER" id="PTHR46017">
    <property type="entry name" value="ALPHA-MANNOSIDASE 2C1"/>
    <property type="match status" value="1"/>
</dbReference>
<dbReference type="Pfam" id="PF07748">
    <property type="entry name" value="Glyco_hydro_38C"/>
    <property type="match status" value="1"/>
</dbReference>
<dbReference type="InterPro" id="IPR011682">
    <property type="entry name" value="Glyco_hydro_38_C"/>
</dbReference>
<feature type="domain" description="Glycoside hydrolase family 38 central" evidence="5">
    <location>
        <begin position="498"/>
        <end position="576"/>
    </location>
</feature>
<protein>
    <recommendedName>
        <fullName evidence="5">Glycoside hydrolase family 38 central domain-containing protein</fullName>
    </recommendedName>
</protein>
<dbReference type="CDD" id="cd10789">
    <property type="entry name" value="GH38N_AMII_ER_cytosolic"/>
    <property type="match status" value="1"/>
</dbReference>
<dbReference type="InterPro" id="IPR000602">
    <property type="entry name" value="Glyco_hydro_38_N"/>
</dbReference>
<evidence type="ECO:0000256" key="3">
    <source>
        <dbReference type="ARBA" id="ARBA00022801"/>
    </source>
</evidence>
<keyword evidence="7" id="KW-1185">Reference proteome</keyword>
<dbReference type="SUPFAM" id="SSF88688">
    <property type="entry name" value="Families 57/38 glycoside transferase middle domain"/>
    <property type="match status" value="1"/>
</dbReference>
<evidence type="ECO:0000313" key="7">
    <source>
        <dbReference type="Proteomes" id="UP000236151"/>
    </source>
</evidence>
<dbReference type="InterPro" id="IPR028995">
    <property type="entry name" value="Glyco_hydro_57/38_cen_sf"/>
</dbReference>
<dbReference type="Pfam" id="PF17677">
    <property type="entry name" value="Glyco_hydro38C2"/>
    <property type="match status" value="1"/>
</dbReference>
<comment type="similarity">
    <text evidence="1">Belongs to the glycosyl hydrolase 38 family.</text>
</comment>
<dbReference type="InterPro" id="IPR027291">
    <property type="entry name" value="Glyco_hydro_38_N_sf"/>
</dbReference>
<evidence type="ECO:0000259" key="5">
    <source>
        <dbReference type="SMART" id="SM00872"/>
    </source>
</evidence>
<reference evidence="6 7" key="1">
    <citation type="submission" date="2017-06" db="EMBL/GenBank/DDBJ databases">
        <title>Investigating the central metabolism of Clostridium thermosuccinogenes.</title>
        <authorList>
            <person name="Koendjbiharie J.G."/>
            <person name="van Kranenburg R."/>
        </authorList>
    </citation>
    <scope>NUCLEOTIDE SEQUENCE [LARGE SCALE GENOMIC DNA]</scope>
    <source>
        <strain evidence="6 7">DSM 5806</strain>
    </source>
</reference>
<keyword evidence="2" id="KW-0479">Metal-binding</keyword>
<dbReference type="InterPro" id="IPR015341">
    <property type="entry name" value="Glyco_hydro_38_cen"/>
</dbReference>
<dbReference type="EMBL" id="NIOJ01000002">
    <property type="protein sequence ID" value="PNU01345.1"/>
    <property type="molecule type" value="Genomic_DNA"/>
</dbReference>
<dbReference type="SMART" id="SM00872">
    <property type="entry name" value="Alpha-mann_mid"/>
    <property type="match status" value="1"/>
</dbReference>
<organism evidence="6 7">
    <name type="scientific">Clostridium thermosuccinogenes</name>
    <dbReference type="NCBI Taxonomy" id="84032"/>
    <lineage>
        <taxon>Bacteria</taxon>
        <taxon>Bacillati</taxon>
        <taxon>Bacillota</taxon>
        <taxon>Clostridia</taxon>
        <taxon>Eubacteriales</taxon>
        <taxon>Clostridiaceae</taxon>
        <taxon>Clostridium</taxon>
    </lineage>
</organism>
<dbReference type="AlphaFoldDB" id="A0A2K2FRD7"/>
<dbReference type="InterPro" id="IPR011013">
    <property type="entry name" value="Gal_mutarotase_sf_dom"/>
</dbReference>
<dbReference type="Proteomes" id="UP000236151">
    <property type="component" value="Unassembled WGS sequence"/>
</dbReference>
<keyword evidence="3" id="KW-0378">Hydrolase</keyword>
<dbReference type="FunFam" id="3.20.110.10:FF:000002">
    <property type="entry name" value="alpha-mannosidase 2C1 isoform X1"/>
    <property type="match status" value="1"/>
</dbReference>
<dbReference type="Pfam" id="PF22907">
    <property type="entry name" value="Ams1-like_1st"/>
    <property type="match status" value="1"/>
</dbReference>
<dbReference type="InterPro" id="IPR011330">
    <property type="entry name" value="Glyco_hydro/deAcase_b/a-brl"/>
</dbReference>
<dbReference type="Gene3D" id="2.70.98.30">
    <property type="entry name" value="Golgi alpha-mannosidase II, domain 4"/>
    <property type="match status" value="1"/>
</dbReference>
<dbReference type="GO" id="GO:0006013">
    <property type="term" value="P:mannose metabolic process"/>
    <property type="evidence" value="ECO:0007669"/>
    <property type="project" value="InterPro"/>
</dbReference>
<dbReference type="InterPro" id="IPR037094">
    <property type="entry name" value="Glyco_hydro_38_cen_sf"/>
</dbReference>
<dbReference type="Gene3D" id="1.20.1270.50">
    <property type="entry name" value="Glycoside hydrolase family 38, central domain"/>
    <property type="match status" value="1"/>
</dbReference>
<dbReference type="Gene3D" id="3.20.110.10">
    <property type="entry name" value="Glycoside hydrolase 38, N terminal domain"/>
    <property type="match status" value="1"/>
</dbReference>
<dbReference type="PANTHER" id="PTHR46017:SF1">
    <property type="entry name" value="ALPHA-MANNOSIDASE 2C1"/>
    <property type="match status" value="1"/>
</dbReference>
<dbReference type="Pfam" id="PF01074">
    <property type="entry name" value="Glyco_hydro_38N"/>
    <property type="match status" value="1"/>
</dbReference>
<evidence type="ECO:0000256" key="1">
    <source>
        <dbReference type="ARBA" id="ARBA00009792"/>
    </source>
</evidence>
<evidence type="ECO:0000256" key="4">
    <source>
        <dbReference type="ARBA" id="ARBA00023295"/>
    </source>
</evidence>
<gene>
    <name evidence="6" type="ORF">CDQ84_01375</name>
</gene>
<keyword evidence="4" id="KW-0326">Glycosidase</keyword>
<dbReference type="SUPFAM" id="SSF74650">
    <property type="entry name" value="Galactose mutarotase-like"/>
    <property type="match status" value="1"/>
</dbReference>
<dbReference type="GO" id="GO:0009313">
    <property type="term" value="P:oligosaccharide catabolic process"/>
    <property type="evidence" value="ECO:0007669"/>
    <property type="project" value="TreeGrafter"/>
</dbReference>
<evidence type="ECO:0000313" key="6">
    <source>
        <dbReference type="EMBL" id="PNU01345.1"/>
    </source>
</evidence>
<dbReference type="GO" id="GO:0046872">
    <property type="term" value="F:metal ion binding"/>
    <property type="evidence" value="ECO:0007669"/>
    <property type="project" value="UniProtKB-KW"/>
</dbReference>
<name>A0A2K2FRD7_9CLOT</name>
<dbReference type="Pfam" id="PF09261">
    <property type="entry name" value="Alpha-mann_mid"/>
    <property type="match status" value="1"/>
</dbReference>
<dbReference type="FunFam" id="1.20.1270.50:FF:000004">
    <property type="entry name" value="alpha-mannosidase 2C1 isoform X1"/>
    <property type="match status" value="1"/>
</dbReference>
<sequence length="997" mass="112187">MSKETLESFKELERKAKAVVYKPLADLDAEMWWSEEPLSFADRMKGKYSKLKVGDCWGKLWDCAWFRFTGVVPAEAAGSKVVLLIDVGGEGCVFDEEGTPLRGLTCVNSEFDLSLGLPGKRVLQFLPCAAGGEKVDIWVEAGMNDLFGKYKNDGKLVEASIATCNDAARALYYDIHVLVDLYGSLDDGYRKDELAGILGRVNAILDEFTPEKMEAARKVLDYALEQKNSDAITFSAIGHAHIDLAWLWPIRETIRKGGRTFSTVLELMERYPEYKFGASQAQLYQWMKERYPKLYEKVKKRVADGRWEVQGALWVECDTNVSGAEAMVRQILYGKKFFREEFGVDVKTFWLPDAFGFSAAIPQLMKLSGTDYFTTIKMTWNYVNIFPYNTFIWKGLDGSYVLAHIPPEGTYNSSARPSALRKAEKEFKQKDISSNALMLFGIGDGGGGPGPEHLERIAREHDLDGVPRVCYEHAVDFFKRLDPIRPNLPVWRGEMYLENHQGTFTSQAKNKYYNRKLELALRQAEAACRMAELVTGLKYPEDELVRIWKEVLLYQFHDILPGSSIKRVYDESCERYAVMLEEVNKISSGALTALADCIDTGETSAPAIAFNNTSWERTEWIKAENGWMKVNMPSTGYSVFSREAVENGSYSVSIQDGVVENDKVKVVLNDNGFIDSVLLKSNGMEMLREGCQGNVMTVHQDSGDAWNIDPKYLKLPIEHPKLVSRSTYIDGPKAVVRQTFEYGASRIEQDMVLVDGSARIDFVTRVDWHENKKMLRVRFPASIDVPEAACEIQFGHVMRPTHSNTSWDLAKFEVPHHRFADVSTPTAGLALLNNCKYGIRVHDCVLDLNLIRSTEYPGVEADLGAHEFTYALYPHEGDLVAGGVVREGYFLNVPVEIMTVNPHGGCLPVRNSLVAVSDENVVVESVKRSEDGKATVIRLYEASGAYRKSTVKLGIPAAEVKEVNLMEENPIPVEINKDSVELQFHPFEIKTLYVKKP</sequence>
<accession>A0A2K2FRD7</accession>
<comment type="caution">
    <text evidence="6">The sequence shown here is derived from an EMBL/GenBank/DDBJ whole genome shotgun (WGS) entry which is preliminary data.</text>
</comment>
<dbReference type="InterPro" id="IPR054723">
    <property type="entry name" value="Ams1-like_N"/>
</dbReference>
<dbReference type="GO" id="GO:0004559">
    <property type="term" value="F:alpha-mannosidase activity"/>
    <property type="evidence" value="ECO:0007669"/>
    <property type="project" value="InterPro"/>
</dbReference>
<dbReference type="SUPFAM" id="SSF88713">
    <property type="entry name" value="Glycoside hydrolase/deacetylase"/>
    <property type="match status" value="1"/>
</dbReference>
<dbReference type="Gene3D" id="2.60.40.2220">
    <property type="match status" value="1"/>
</dbReference>
<dbReference type="RefSeq" id="WP_103079925.1">
    <property type="nucleotide sequence ID" value="NZ_CP021850.1"/>
</dbReference>
<dbReference type="OrthoDB" id="9772207at2"/>
<dbReference type="InterPro" id="IPR041147">
    <property type="entry name" value="GH38_C"/>
</dbReference>